<organism evidence="2 3">
    <name type="scientific">Dactylellina haptotyla (strain CBS 200.50)</name>
    <name type="common">Nematode-trapping fungus</name>
    <name type="synonym">Monacrosporium haptotylum</name>
    <dbReference type="NCBI Taxonomy" id="1284197"/>
    <lineage>
        <taxon>Eukaryota</taxon>
        <taxon>Fungi</taxon>
        <taxon>Dikarya</taxon>
        <taxon>Ascomycota</taxon>
        <taxon>Pezizomycotina</taxon>
        <taxon>Orbiliomycetes</taxon>
        <taxon>Orbiliales</taxon>
        <taxon>Orbiliaceae</taxon>
        <taxon>Dactylellina</taxon>
    </lineage>
</organism>
<feature type="compositionally biased region" description="Basic and acidic residues" evidence="1">
    <location>
        <begin position="24"/>
        <end position="39"/>
    </location>
</feature>
<sequence length="261" mass="28077">MPPLTSTNNDDDCVSSDDTSSVSELHHISELLGAERDSDGSDSEYSDGTYVPSSNNNSSVGSESGSDDSDSDDALSPAIRQHEAAYIRQSSVNIMNIVVRAEMVASRARRIPPGLGNQEAASGPSKDKTMSMSDGEMSSEPEQDTLIGEENNSFQQDEPTLVSIDQETPKTSQSSSFASSPVIRARPETPDRPDSPFSIGSTASDESQIFDIASNRAGSPETLCSWAPYAHPTFGRINLNNVPWIGVTSSVFRRELNHTIR</sequence>
<evidence type="ECO:0000313" key="3">
    <source>
        <dbReference type="Proteomes" id="UP000015100"/>
    </source>
</evidence>
<comment type="caution">
    <text evidence="2">The sequence shown here is derived from an EMBL/GenBank/DDBJ whole genome shotgun (WGS) entry which is preliminary data.</text>
</comment>
<proteinExistence type="predicted"/>
<dbReference type="AlphaFoldDB" id="S8AXC2"/>
<name>S8AXC2_DACHA</name>
<reference evidence="2 3" key="1">
    <citation type="journal article" date="2013" name="PLoS Genet.">
        <title>Genomic mechanisms accounting for the adaptation to parasitism in nematode-trapping fungi.</title>
        <authorList>
            <person name="Meerupati T."/>
            <person name="Andersson K.M."/>
            <person name="Friman E."/>
            <person name="Kumar D."/>
            <person name="Tunlid A."/>
            <person name="Ahren D."/>
        </authorList>
    </citation>
    <scope>NUCLEOTIDE SEQUENCE [LARGE SCALE GENOMIC DNA]</scope>
    <source>
        <strain evidence="2 3">CBS 200.50</strain>
    </source>
</reference>
<feature type="region of interest" description="Disordered" evidence="1">
    <location>
        <begin position="1"/>
        <end position="77"/>
    </location>
</feature>
<feature type="region of interest" description="Disordered" evidence="1">
    <location>
        <begin position="165"/>
        <end position="205"/>
    </location>
</feature>
<dbReference type="EMBL" id="AQGS01000010">
    <property type="protein sequence ID" value="EPS45636.1"/>
    <property type="molecule type" value="Genomic_DNA"/>
</dbReference>
<dbReference type="Proteomes" id="UP000015100">
    <property type="component" value="Unassembled WGS sequence"/>
</dbReference>
<dbReference type="OrthoDB" id="10671196at2759"/>
<evidence type="ECO:0000256" key="1">
    <source>
        <dbReference type="SAM" id="MobiDB-lite"/>
    </source>
</evidence>
<keyword evidence="3" id="KW-1185">Reference proteome</keyword>
<feature type="compositionally biased region" description="Low complexity" evidence="1">
    <location>
        <begin position="53"/>
        <end position="64"/>
    </location>
</feature>
<protein>
    <submittedName>
        <fullName evidence="2">Uncharacterized protein</fullName>
    </submittedName>
</protein>
<reference evidence="3" key="2">
    <citation type="submission" date="2013-04" db="EMBL/GenBank/DDBJ databases">
        <title>Genomic mechanisms accounting for the adaptation to parasitism in nematode-trapping fungi.</title>
        <authorList>
            <person name="Ahren D.G."/>
        </authorList>
    </citation>
    <scope>NUCLEOTIDE SEQUENCE [LARGE SCALE GENOMIC DNA]</scope>
    <source>
        <strain evidence="3">CBS 200.50</strain>
    </source>
</reference>
<feature type="region of interest" description="Disordered" evidence="1">
    <location>
        <begin position="110"/>
        <end position="144"/>
    </location>
</feature>
<evidence type="ECO:0000313" key="2">
    <source>
        <dbReference type="EMBL" id="EPS45636.1"/>
    </source>
</evidence>
<gene>
    <name evidence="2" type="ORF">H072_373</name>
</gene>
<dbReference type="HOGENOM" id="CLU_1065668_0_0_1"/>
<feature type="compositionally biased region" description="Basic and acidic residues" evidence="1">
    <location>
        <begin position="185"/>
        <end position="194"/>
    </location>
</feature>
<accession>S8AXC2</accession>
<feature type="compositionally biased region" description="Polar residues" evidence="1">
    <location>
        <begin position="165"/>
        <end position="179"/>
    </location>
</feature>